<reference evidence="1 2" key="1">
    <citation type="submission" date="2020-10" db="EMBL/GenBank/DDBJ databases">
        <title>Myceligenerans pegani sp. nov., an endophytic actinomycete isolated from Peganum harmala L. in Xinjiang, China.</title>
        <authorList>
            <person name="Xin L."/>
        </authorList>
    </citation>
    <scope>NUCLEOTIDE SEQUENCE [LARGE SCALE GENOMIC DNA]</scope>
    <source>
        <strain evidence="1 2">TRM65318</strain>
    </source>
</reference>
<comment type="caution">
    <text evidence="1">The sequence shown here is derived from an EMBL/GenBank/DDBJ whole genome shotgun (WGS) entry which is preliminary data.</text>
</comment>
<organism evidence="1 2">
    <name type="scientific">Myceligenerans pegani</name>
    <dbReference type="NCBI Taxonomy" id="2776917"/>
    <lineage>
        <taxon>Bacteria</taxon>
        <taxon>Bacillati</taxon>
        <taxon>Actinomycetota</taxon>
        <taxon>Actinomycetes</taxon>
        <taxon>Micrococcales</taxon>
        <taxon>Promicromonosporaceae</taxon>
        <taxon>Myceligenerans</taxon>
    </lineage>
</organism>
<protein>
    <submittedName>
        <fullName evidence="1">Uncharacterized protein</fullName>
    </submittedName>
</protein>
<proteinExistence type="predicted"/>
<dbReference type="EMBL" id="JADAQT010000108">
    <property type="protein sequence ID" value="MBE1878477.1"/>
    <property type="molecule type" value="Genomic_DNA"/>
</dbReference>
<evidence type="ECO:0000313" key="1">
    <source>
        <dbReference type="EMBL" id="MBE1878477.1"/>
    </source>
</evidence>
<name>A0ABR9N478_9MICO</name>
<sequence length="282" mass="30755">MTVAPRRIPTEPELGPLMRCYGYRFTRTGTVVGASRSQDPEDVAEAERLGWPVGAVERWTPLDVLDRCVAAADALDENAVLAAFVAGLGSAPRGRQTVISYAWARHLRTAVREPDGLPDCGLATTDGGVHEVDVTEALLRLALGWAWNELPQQYLPDLEAAAGQGLPHPVGDDRERLAALLDIIAAQPAGTRPSELEKVIARAKIVPGTDKYQRYGILIGLAELGVLPSTVLDPMWDRFIPARERWAAGRRVPGSPRSDITVPLAGWRGGIEERRARRLREI</sequence>
<dbReference type="Proteomes" id="UP000625527">
    <property type="component" value="Unassembled WGS sequence"/>
</dbReference>
<accession>A0ABR9N478</accession>
<keyword evidence="2" id="KW-1185">Reference proteome</keyword>
<evidence type="ECO:0000313" key="2">
    <source>
        <dbReference type="Proteomes" id="UP000625527"/>
    </source>
</evidence>
<gene>
    <name evidence="1" type="ORF">IHE71_22525</name>
</gene>
<dbReference type="RefSeq" id="WP_192864998.1">
    <property type="nucleotide sequence ID" value="NZ_JADAQT010000108.1"/>
</dbReference>